<dbReference type="SUPFAM" id="SSF53335">
    <property type="entry name" value="S-adenosyl-L-methionine-dependent methyltransferases"/>
    <property type="match status" value="1"/>
</dbReference>
<organism evidence="2 3">
    <name type="scientific">Paenibacillus timonensis</name>
    <dbReference type="NCBI Taxonomy" id="225915"/>
    <lineage>
        <taxon>Bacteria</taxon>
        <taxon>Bacillati</taxon>
        <taxon>Bacillota</taxon>
        <taxon>Bacilli</taxon>
        <taxon>Bacillales</taxon>
        <taxon>Paenibacillaceae</taxon>
        <taxon>Paenibacillus</taxon>
    </lineage>
</organism>
<reference evidence="3" key="1">
    <citation type="journal article" date="2019" name="Int. J. Syst. Evol. Microbiol.">
        <title>The Global Catalogue of Microorganisms (GCM) 10K type strain sequencing project: providing services to taxonomists for standard genome sequencing and annotation.</title>
        <authorList>
            <consortium name="The Broad Institute Genomics Platform"/>
            <consortium name="The Broad Institute Genome Sequencing Center for Infectious Disease"/>
            <person name="Wu L."/>
            <person name="Ma J."/>
        </authorList>
    </citation>
    <scope>NUCLEOTIDE SEQUENCE [LARGE SCALE GENOMIC DNA]</scope>
    <source>
        <strain evidence="3">CCUG 48216</strain>
    </source>
</reference>
<dbReference type="InterPro" id="IPR029063">
    <property type="entry name" value="SAM-dependent_MTases_sf"/>
</dbReference>
<dbReference type="EMBL" id="JBHTKZ010000025">
    <property type="protein sequence ID" value="MFD1182401.1"/>
    <property type="molecule type" value="Genomic_DNA"/>
</dbReference>
<evidence type="ECO:0000313" key="2">
    <source>
        <dbReference type="EMBL" id="MFD1182401.1"/>
    </source>
</evidence>
<evidence type="ECO:0000259" key="1">
    <source>
        <dbReference type="Pfam" id="PF08241"/>
    </source>
</evidence>
<dbReference type="EC" id="2.1.1.-" evidence="2"/>
<proteinExistence type="predicted"/>
<keyword evidence="2" id="KW-0489">Methyltransferase</keyword>
<gene>
    <name evidence="2" type="ORF">ACFQ2Z_13625</name>
</gene>
<dbReference type="RefSeq" id="WP_240269586.1">
    <property type="nucleotide sequence ID" value="NZ_JAKSXN010000028.1"/>
</dbReference>
<dbReference type="InterPro" id="IPR013216">
    <property type="entry name" value="Methyltransf_11"/>
</dbReference>
<sequence>MNIEKSFYNYDKHGTNYAGYRRTDPRIERQVLEALGQANTIINVGSGTGSYEPKDRYVVAVEPSAVMRGQRLARGAVPAVNAWAEALPFDDGAFDAGMAMVTVHHWLDIHKGLRELRRVVRGNVVVLTFDPDALDSFWNAEYFPELLEAERRRYPKPDEVLEALGGSGHILPVPVPADCIDGFQEAFYGRPEAFLVSEVRQAQSAWQFLAGGVEERLVHKLAEALKSGEWDRKYGAYRTLPMLTGALRLVVSRG</sequence>
<dbReference type="Pfam" id="PF08241">
    <property type="entry name" value="Methyltransf_11"/>
    <property type="match status" value="1"/>
</dbReference>
<keyword evidence="2" id="KW-0808">Transferase</keyword>
<accession>A0ABW3SDQ7</accession>
<dbReference type="Gene3D" id="3.40.50.150">
    <property type="entry name" value="Vaccinia Virus protein VP39"/>
    <property type="match status" value="1"/>
</dbReference>
<evidence type="ECO:0000313" key="3">
    <source>
        <dbReference type="Proteomes" id="UP001597211"/>
    </source>
</evidence>
<keyword evidence="3" id="KW-1185">Reference proteome</keyword>
<dbReference type="GO" id="GO:0032259">
    <property type="term" value="P:methylation"/>
    <property type="evidence" value="ECO:0007669"/>
    <property type="project" value="UniProtKB-KW"/>
</dbReference>
<name>A0ABW3SDQ7_9BACL</name>
<feature type="domain" description="Methyltransferase type 11" evidence="1">
    <location>
        <begin position="43"/>
        <end position="123"/>
    </location>
</feature>
<protein>
    <submittedName>
        <fullName evidence="2">Class I SAM-dependent methyltransferase</fullName>
        <ecNumber evidence="2">2.1.1.-</ecNumber>
    </submittedName>
</protein>
<dbReference type="GO" id="GO:0008168">
    <property type="term" value="F:methyltransferase activity"/>
    <property type="evidence" value="ECO:0007669"/>
    <property type="project" value="UniProtKB-KW"/>
</dbReference>
<comment type="caution">
    <text evidence="2">The sequence shown here is derived from an EMBL/GenBank/DDBJ whole genome shotgun (WGS) entry which is preliminary data.</text>
</comment>
<dbReference type="Proteomes" id="UP001597211">
    <property type="component" value="Unassembled WGS sequence"/>
</dbReference>